<organism evidence="1 2">
    <name type="scientific">Pedobacter cryotolerans</name>
    <dbReference type="NCBI Taxonomy" id="2571270"/>
    <lineage>
        <taxon>Bacteria</taxon>
        <taxon>Pseudomonadati</taxon>
        <taxon>Bacteroidota</taxon>
        <taxon>Sphingobacteriia</taxon>
        <taxon>Sphingobacteriales</taxon>
        <taxon>Sphingobacteriaceae</taxon>
        <taxon>Pedobacter</taxon>
    </lineage>
</organism>
<dbReference type="AlphaFoldDB" id="A0A4U1C525"/>
<evidence type="ECO:0000313" key="1">
    <source>
        <dbReference type="EMBL" id="TKB99290.1"/>
    </source>
</evidence>
<dbReference type="EMBL" id="SWBO01000007">
    <property type="protein sequence ID" value="TKB99290.1"/>
    <property type="molecule type" value="Genomic_DNA"/>
</dbReference>
<accession>A0A4U1C525</accession>
<evidence type="ECO:0000313" key="2">
    <source>
        <dbReference type="Proteomes" id="UP000310477"/>
    </source>
</evidence>
<evidence type="ECO:0008006" key="3">
    <source>
        <dbReference type="Google" id="ProtNLM"/>
    </source>
</evidence>
<sequence>MHHILFLVCPFSYLEQPLKRKFGKEHFFLTAPAAVFGWNQIDHLIVIRDLIVQQKVNEICLVTDTSCRFIDAVINRSEPFGVPAEQTIMSLYIKNYFNCFKDKSIAHQRYQLARLIMQQQIEQLTKVPLTGECIAQYSIIVKGLVSSSGNFLE</sequence>
<dbReference type="Proteomes" id="UP000310477">
    <property type="component" value="Unassembled WGS sequence"/>
</dbReference>
<comment type="caution">
    <text evidence="1">The sequence shown here is derived from an EMBL/GenBank/DDBJ whole genome shotgun (WGS) entry which is preliminary data.</text>
</comment>
<proteinExistence type="predicted"/>
<gene>
    <name evidence="1" type="ORF">FA045_12430</name>
</gene>
<dbReference type="OrthoDB" id="1161221at2"/>
<keyword evidence="2" id="KW-1185">Reference proteome</keyword>
<reference evidence="1 2" key="1">
    <citation type="submission" date="2019-04" db="EMBL/GenBank/DDBJ databases">
        <title>Pedobacter sp. AR-2-6 sp. nov., isolated from Arctic soil.</title>
        <authorList>
            <person name="Dahal R.H."/>
            <person name="Kim D.-U."/>
        </authorList>
    </citation>
    <scope>NUCLEOTIDE SEQUENCE [LARGE SCALE GENOMIC DNA]</scope>
    <source>
        <strain evidence="1 2">AR-2-6</strain>
    </source>
</reference>
<protein>
    <recommendedName>
        <fullName evidence="3">Carbonic anhydrase</fullName>
    </recommendedName>
</protein>
<name>A0A4U1C525_9SPHI</name>
<dbReference type="RefSeq" id="WP_136877410.1">
    <property type="nucleotide sequence ID" value="NZ_SWBO01000007.1"/>
</dbReference>